<dbReference type="PANTHER" id="PTHR47497">
    <property type="entry name" value="TUMOR NECROSIS FACTOR RECEPTOR SUPERFAMILY MEMBER 8"/>
    <property type="match status" value="1"/>
</dbReference>
<keyword evidence="2" id="KW-0812">Transmembrane</keyword>
<feature type="repeat" description="TNFR-Cys" evidence="1">
    <location>
        <begin position="91"/>
        <end position="133"/>
    </location>
</feature>
<evidence type="ECO:0000313" key="5">
    <source>
        <dbReference type="Proteomes" id="UP000053283"/>
    </source>
</evidence>
<dbReference type="Proteomes" id="UP000053283">
    <property type="component" value="Unassembled WGS sequence"/>
</dbReference>
<dbReference type="Gene3D" id="2.10.50.10">
    <property type="entry name" value="Tumor Necrosis Factor Receptor, subunit A, domain 2"/>
    <property type="match status" value="2"/>
</dbReference>
<feature type="domain" description="TNFR-Cys" evidence="3">
    <location>
        <begin position="48"/>
        <end position="90"/>
    </location>
</feature>
<feature type="non-terminal residue" evidence="4">
    <location>
        <position position="446"/>
    </location>
</feature>
<comment type="caution">
    <text evidence="1">Lacks conserved residue(s) required for the propagation of feature annotation.</text>
</comment>
<feature type="non-terminal residue" evidence="4">
    <location>
        <position position="1"/>
    </location>
</feature>
<evidence type="ECO:0000256" key="2">
    <source>
        <dbReference type="SAM" id="Phobius"/>
    </source>
</evidence>
<evidence type="ECO:0000259" key="3">
    <source>
        <dbReference type="PROSITE" id="PS50050"/>
    </source>
</evidence>
<gene>
    <name evidence="4" type="ORF">Y956_10755</name>
</gene>
<dbReference type="PANTHER" id="PTHR47497:SF1">
    <property type="entry name" value="TUMOR NECROSIS FACTOR RECEPTOR SUPERFAMILY MEMBER 8"/>
    <property type="match status" value="1"/>
</dbReference>
<name>A0A091UT60_NIPNI</name>
<keyword evidence="2" id="KW-1133">Transmembrane helix</keyword>
<dbReference type="CDD" id="cd13409">
    <property type="entry name" value="TNFRSF8"/>
    <property type="match status" value="1"/>
</dbReference>
<evidence type="ECO:0000313" key="4">
    <source>
        <dbReference type="EMBL" id="KFQ93846.1"/>
    </source>
</evidence>
<feature type="domain" description="TNFR-Cys" evidence="3">
    <location>
        <begin position="91"/>
        <end position="133"/>
    </location>
</feature>
<dbReference type="eggNOG" id="ENOG502SNQ9">
    <property type="taxonomic scope" value="Eukaryota"/>
</dbReference>
<reference evidence="4 5" key="1">
    <citation type="submission" date="2014-04" db="EMBL/GenBank/DDBJ databases">
        <title>Genome evolution of avian class.</title>
        <authorList>
            <person name="Zhang G."/>
            <person name="Li C."/>
        </authorList>
    </citation>
    <scope>NUCLEOTIDE SEQUENCE [LARGE SCALE GENOMIC DNA]</scope>
    <source>
        <strain evidence="4">BGI_Y956</strain>
    </source>
</reference>
<keyword evidence="5" id="KW-1185">Reference proteome</keyword>
<dbReference type="InterPro" id="IPR001368">
    <property type="entry name" value="TNFR/NGFR_Cys_rich_reg"/>
</dbReference>
<keyword evidence="4" id="KW-0675">Receptor</keyword>
<dbReference type="AlphaFoldDB" id="A0A091UT60"/>
<proteinExistence type="predicted"/>
<evidence type="ECO:0000256" key="1">
    <source>
        <dbReference type="PROSITE-ProRule" id="PRU00206"/>
    </source>
</evidence>
<dbReference type="Pfam" id="PF00020">
    <property type="entry name" value="TNFR_c6"/>
    <property type="match status" value="2"/>
</dbReference>
<feature type="disulfide bond" evidence="1">
    <location>
        <begin position="115"/>
        <end position="133"/>
    </location>
</feature>
<dbReference type="EMBL" id="KL410063">
    <property type="protein sequence ID" value="KFQ93846.1"/>
    <property type="molecule type" value="Genomic_DNA"/>
</dbReference>
<accession>A0A091UT60</accession>
<organism evidence="4 5">
    <name type="scientific">Nipponia nippon</name>
    <name type="common">Crested ibis</name>
    <name type="synonym">Ibis nippon</name>
    <dbReference type="NCBI Taxonomy" id="128390"/>
    <lineage>
        <taxon>Eukaryota</taxon>
        <taxon>Metazoa</taxon>
        <taxon>Chordata</taxon>
        <taxon>Craniata</taxon>
        <taxon>Vertebrata</taxon>
        <taxon>Euteleostomi</taxon>
        <taxon>Archelosauria</taxon>
        <taxon>Archosauria</taxon>
        <taxon>Dinosauria</taxon>
        <taxon>Saurischia</taxon>
        <taxon>Theropoda</taxon>
        <taxon>Coelurosauria</taxon>
        <taxon>Aves</taxon>
        <taxon>Neognathae</taxon>
        <taxon>Neoaves</taxon>
        <taxon>Aequornithes</taxon>
        <taxon>Pelecaniformes</taxon>
        <taxon>Threskiornithidae</taxon>
        <taxon>Nipponia</taxon>
    </lineage>
</organism>
<dbReference type="InterPro" id="IPR034002">
    <property type="entry name" value="TNFRSF8_N"/>
</dbReference>
<feature type="repeat" description="TNFR-Cys" evidence="1">
    <location>
        <begin position="48"/>
        <end position="90"/>
    </location>
</feature>
<dbReference type="STRING" id="128390.A0A091UT60"/>
<feature type="disulfide bond" evidence="1">
    <location>
        <begin position="49"/>
        <end position="64"/>
    </location>
</feature>
<dbReference type="InterPro" id="IPR052862">
    <property type="entry name" value="TNFR_superfamily_member_8"/>
</dbReference>
<dbReference type="SMART" id="SM00208">
    <property type="entry name" value="TNFR"/>
    <property type="match status" value="4"/>
</dbReference>
<dbReference type="PROSITE" id="PS00652">
    <property type="entry name" value="TNFR_NGFR_1"/>
    <property type="match status" value="2"/>
</dbReference>
<sequence>TSLTPSHSCDTLENWFYDETSRSCCYQCPSGYVKKKACPRDPDEDCMRCGPEQYVNKESPKPRCDACVSCAKESDLVEKEPCSFNSSRVCECRPGLFCQTAVEYTCIRCQQHTVCKPGFGVKVRGTSTNDVTCEECPSGTFSDQNSSTDICKPHTNCAELNKVALSEGNATHDQVCLDQLPTYLTPSTLSIRFSNETNNSDLRRSEENLVTIASILLHSSPEEKAPAGTSPTSAKGEMTTGGLVLWGVILSLIVLLVGMLLFWKWKVCKKRILILKGKRDVVFTFTPLLLCSLCWQKIILTTESGPEEKELIDRTLPLETNNNLVCSTEKADIPDLSLTDVTQSNGNAPDCPIDSRVRDHTNNRIEKIYIMKADTVIVGSISEVPSGKNCAARGCESNVDAQENMEEELAMHYPEQETESFPGNDVMVPVEEEGKEFHHPTTATEK</sequence>
<dbReference type="PROSITE" id="PS50050">
    <property type="entry name" value="TNFR_NGFR_2"/>
    <property type="match status" value="2"/>
</dbReference>
<feature type="transmembrane region" description="Helical" evidence="2">
    <location>
        <begin position="243"/>
        <end position="263"/>
    </location>
</feature>
<keyword evidence="2" id="KW-0472">Membrane</keyword>
<dbReference type="SUPFAM" id="SSF57586">
    <property type="entry name" value="TNF receptor-like"/>
    <property type="match status" value="2"/>
</dbReference>
<keyword evidence="1" id="KW-1015">Disulfide bond</keyword>
<protein>
    <submittedName>
        <fullName evidence="4">Tumor necrosis factor receptor superfamily member 8</fullName>
    </submittedName>
</protein>